<evidence type="ECO:0000256" key="1">
    <source>
        <dbReference type="ARBA" id="ARBA00001798"/>
    </source>
</evidence>
<sequence length="198" mass="22699">MSATDKISTCRVCYNSASEYPPITDSCDHEHNICRACVVKHIRSEIFKGNVVNIVCPSASCEVVLGYCDVKRLIPADLFERYGLFLLRQVIRQLEDFRWCKRQGCGWGQEHSSGGDEAPIMTCHACKFKTCYTCDVPWHEGITCEEFKQQMEDDPHGAANNAYHDRHTKQCPKCKWPIEKKDGCEHMTCICGFEFCWL</sequence>
<keyword evidence="8" id="KW-0862">Zinc</keyword>
<dbReference type="SUPFAM" id="SSF57850">
    <property type="entry name" value="RING/U-box"/>
    <property type="match status" value="3"/>
</dbReference>
<evidence type="ECO:0000256" key="6">
    <source>
        <dbReference type="ARBA" id="ARBA00022771"/>
    </source>
</evidence>
<dbReference type="InterPro" id="IPR002867">
    <property type="entry name" value="IBR_dom"/>
</dbReference>
<protein>
    <recommendedName>
        <fullName evidence="2">RBR-type E3 ubiquitin transferase</fullName>
        <ecNumber evidence="2">2.3.2.31</ecNumber>
    </recommendedName>
</protein>
<keyword evidence="3" id="KW-0808">Transferase</keyword>
<evidence type="ECO:0000313" key="10">
    <source>
        <dbReference type="EMBL" id="CAG8644105.1"/>
    </source>
</evidence>
<dbReference type="Gene3D" id="3.30.40.10">
    <property type="entry name" value="Zinc/RING finger domain, C3HC4 (zinc finger)"/>
    <property type="match status" value="1"/>
</dbReference>
<keyword evidence="7" id="KW-0833">Ubl conjugation pathway</keyword>
<dbReference type="EC" id="2.3.2.31" evidence="2"/>
<name>A0A9N9DQ74_9GLOM</name>
<proteinExistence type="predicted"/>
<dbReference type="Proteomes" id="UP000789759">
    <property type="component" value="Unassembled WGS sequence"/>
</dbReference>
<keyword evidence="5" id="KW-0677">Repeat</keyword>
<feature type="domain" description="RING-type" evidence="9">
    <location>
        <begin position="6"/>
        <end position="198"/>
    </location>
</feature>
<keyword evidence="4" id="KW-0479">Metal-binding</keyword>
<evidence type="ECO:0000259" key="9">
    <source>
        <dbReference type="PROSITE" id="PS51873"/>
    </source>
</evidence>
<dbReference type="PANTHER" id="PTHR11685">
    <property type="entry name" value="RBR FAMILY RING FINGER AND IBR DOMAIN-CONTAINING"/>
    <property type="match status" value="1"/>
</dbReference>
<dbReference type="InterPro" id="IPR013083">
    <property type="entry name" value="Znf_RING/FYVE/PHD"/>
</dbReference>
<dbReference type="Pfam" id="PF01485">
    <property type="entry name" value="IBR"/>
    <property type="match status" value="1"/>
</dbReference>
<dbReference type="EMBL" id="CAJVQA010006643">
    <property type="protein sequence ID" value="CAG8644105.1"/>
    <property type="molecule type" value="Genomic_DNA"/>
</dbReference>
<dbReference type="GO" id="GO:0061630">
    <property type="term" value="F:ubiquitin protein ligase activity"/>
    <property type="evidence" value="ECO:0007669"/>
    <property type="project" value="UniProtKB-EC"/>
</dbReference>
<dbReference type="CDD" id="cd20335">
    <property type="entry name" value="BRcat_RBR"/>
    <property type="match status" value="1"/>
</dbReference>
<dbReference type="AlphaFoldDB" id="A0A9N9DQ74"/>
<evidence type="ECO:0000256" key="2">
    <source>
        <dbReference type="ARBA" id="ARBA00012251"/>
    </source>
</evidence>
<comment type="catalytic activity">
    <reaction evidence="1">
        <text>[E2 ubiquitin-conjugating enzyme]-S-ubiquitinyl-L-cysteine + [acceptor protein]-L-lysine = [E2 ubiquitin-conjugating enzyme]-L-cysteine + [acceptor protein]-N(6)-ubiquitinyl-L-lysine.</text>
        <dbReference type="EC" id="2.3.2.31"/>
    </reaction>
</comment>
<evidence type="ECO:0000256" key="3">
    <source>
        <dbReference type="ARBA" id="ARBA00022679"/>
    </source>
</evidence>
<dbReference type="InterPro" id="IPR044066">
    <property type="entry name" value="TRIAD_supradom"/>
</dbReference>
<gene>
    <name evidence="10" type="ORF">CPELLU_LOCUS9001</name>
</gene>
<keyword evidence="11" id="KW-1185">Reference proteome</keyword>
<dbReference type="OrthoDB" id="1431934at2759"/>
<evidence type="ECO:0000256" key="5">
    <source>
        <dbReference type="ARBA" id="ARBA00022737"/>
    </source>
</evidence>
<dbReference type="PROSITE" id="PS51873">
    <property type="entry name" value="TRIAD"/>
    <property type="match status" value="1"/>
</dbReference>
<evidence type="ECO:0000256" key="8">
    <source>
        <dbReference type="ARBA" id="ARBA00022833"/>
    </source>
</evidence>
<dbReference type="GO" id="GO:0008270">
    <property type="term" value="F:zinc ion binding"/>
    <property type="evidence" value="ECO:0007669"/>
    <property type="project" value="UniProtKB-KW"/>
</dbReference>
<dbReference type="Gene3D" id="1.20.120.1750">
    <property type="match status" value="1"/>
</dbReference>
<evidence type="ECO:0000256" key="7">
    <source>
        <dbReference type="ARBA" id="ARBA00022786"/>
    </source>
</evidence>
<reference evidence="10" key="1">
    <citation type="submission" date="2021-06" db="EMBL/GenBank/DDBJ databases">
        <authorList>
            <person name="Kallberg Y."/>
            <person name="Tangrot J."/>
            <person name="Rosling A."/>
        </authorList>
    </citation>
    <scope>NUCLEOTIDE SEQUENCE</scope>
    <source>
        <strain evidence="10">FL966</strain>
    </source>
</reference>
<dbReference type="InterPro" id="IPR031127">
    <property type="entry name" value="E3_UB_ligase_RBR"/>
</dbReference>
<evidence type="ECO:0000256" key="4">
    <source>
        <dbReference type="ARBA" id="ARBA00022723"/>
    </source>
</evidence>
<dbReference type="GO" id="GO:0016567">
    <property type="term" value="P:protein ubiquitination"/>
    <property type="evidence" value="ECO:0007669"/>
    <property type="project" value="InterPro"/>
</dbReference>
<keyword evidence="6" id="KW-0863">Zinc-finger</keyword>
<dbReference type="Pfam" id="PF22191">
    <property type="entry name" value="IBR_1"/>
    <property type="match status" value="1"/>
</dbReference>
<accession>A0A9N9DQ74</accession>
<comment type="caution">
    <text evidence="10">The sequence shown here is derived from an EMBL/GenBank/DDBJ whole genome shotgun (WGS) entry which is preliminary data.</text>
</comment>
<dbReference type="SMART" id="SM00647">
    <property type="entry name" value="IBR"/>
    <property type="match status" value="1"/>
</dbReference>
<evidence type="ECO:0000313" key="11">
    <source>
        <dbReference type="Proteomes" id="UP000789759"/>
    </source>
</evidence>
<organism evidence="10 11">
    <name type="scientific">Cetraspora pellucida</name>
    <dbReference type="NCBI Taxonomy" id="1433469"/>
    <lineage>
        <taxon>Eukaryota</taxon>
        <taxon>Fungi</taxon>
        <taxon>Fungi incertae sedis</taxon>
        <taxon>Mucoromycota</taxon>
        <taxon>Glomeromycotina</taxon>
        <taxon>Glomeromycetes</taxon>
        <taxon>Diversisporales</taxon>
        <taxon>Gigasporaceae</taxon>
        <taxon>Cetraspora</taxon>
    </lineage>
</organism>